<protein>
    <submittedName>
        <fullName evidence="1">Uncharacterized protein</fullName>
    </submittedName>
</protein>
<reference evidence="1 2" key="1">
    <citation type="submission" date="2020-04" db="EMBL/GenBank/DDBJ databases">
        <title>Antimicrobial susceptibility and clonality of vaginal-derived multi-drug resistant Mobiluncus isolates in China.</title>
        <authorList>
            <person name="Zhang X."/>
        </authorList>
    </citation>
    <scope>NUCLEOTIDE SEQUENCE [LARGE SCALE GENOMIC DNA]</scope>
    <source>
        <strain evidence="1 2">13</strain>
    </source>
</reference>
<dbReference type="AlphaFoldDB" id="A0A7Y0TZC8"/>
<sequence length="67" mass="8027">MSITKPTLGERRLNENRKTITLWKTPEIHPLWKTPKLLPGRDQWFWSRPGWRRAPKSHNGAIAERKR</sequence>
<comment type="caution">
    <text evidence="1">The sequence shown here is derived from an EMBL/GenBank/DDBJ whole genome shotgun (WGS) entry which is preliminary data.</text>
</comment>
<proteinExistence type="predicted"/>
<evidence type="ECO:0000313" key="1">
    <source>
        <dbReference type="EMBL" id="NMW64106.1"/>
    </source>
</evidence>
<accession>A0A7Y0TZC8</accession>
<evidence type="ECO:0000313" key="2">
    <source>
        <dbReference type="Proteomes" id="UP000578252"/>
    </source>
</evidence>
<organism evidence="1 2">
    <name type="scientific">Mobiluncus mulieris</name>
    <dbReference type="NCBI Taxonomy" id="2052"/>
    <lineage>
        <taxon>Bacteria</taxon>
        <taxon>Bacillati</taxon>
        <taxon>Actinomycetota</taxon>
        <taxon>Actinomycetes</taxon>
        <taxon>Actinomycetales</taxon>
        <taxon>Actinomycetaceae</taxon>
        <taxon>Mobiluncus</taxon>
    </lineage>
</organism>
<dbReference type="Proteomes" id="UP000578252">
    <property type="component" value="Unassembled WGS sequence"/>
</dbReference>
<gene>
    <name evidence="1" type="ORF">HHJ78_00770</name>
</gene>
<dbReference type="EMBL" id="JABCUR010000001">
    <property type="protein sequence ID" value="NMW64106.1"/>
    <property type="molecule type" value="Genomic_DNA"/>
</dbReference>
<name>A0A7Y0TZC8_9ACTO</name>